<keyword evidence="2" id="KW-1185">Reference proteome</keyword>
<dbReference type="EMBL" id="JAVRRR010000948">
    <property type="protein sequence ID" value="KAK5139947.1"/>
    <property type="molecule type" value="Genomic_DNA"/>
</dbReference>
<evidence type="ECO:0000313" key="1">
    <source>
        <dbReference type="EMBL" id="KAK5139947.1"/>
    </source>
</evidence>
<comment type="caution">
    <text evidence="1">The sequence shown here is derived from an EMBL/GenBank/DDBJ whole genome shotgun (WGS) entry which is preliminary data.</text>
</comment>
<accession>A0ABR0KX04</accession>
<sequence>MISEGKAAGWLQLPTEVFLPWAKLNDIAFDHVLPGVSMGKGGALLASNEVNSNEGTPQALMTVPRPLILSLERVMEHAKVDKDFREVLESLGEFGRTARGAILNFLLVQVSVSCPHLSERVGVHSPFTEYVKSLPCELLPTFWSSSELQLLVGSTLAPAISSKLRSLRREYDNLCEATRTTHWFQIVQDALTFDDWLQVDAMYRSRALDFPDIGHCMVPCIDLANHAAGEATTAIYEKDGDGNAVLLLRDGKSLAKGEEVTITYGDEKGACEMLFSYGFLESERQSAETLFLSLSIPDDDPYRGAKMSFADCAPGFKLIDAEDGQVDWKGDFIWLLCVSEEDGLHFDLARTVDGEEEVHAFFGEHELVGGAQELHAILGKTDLWDVYHLRAVTILQQRVFEQMQVLYGTQEDVEATAHGEGTDVHARCYEQAMQLRRLEMKLLNSAYEDFELQTERFAESEVVLHYLARVNDDDDDTNAEQGEAEAEEDFS</sequence>
<gene>
    <name evidence="1" type="ORF">LTR32_007107</name>
</gene>
<dbReference type="PANTHER" id="PTHR13271:SF76">
    <property type="entry name" value="SET DOMAIN-CONTAINING PROTEIN 8"/>
    <property type="match status" value="1"/>
</dbReference>
<dbReference type="CDD" id="cd10527">
    <property type="entry name" value="SET_LSMT"/>
    <property type="match status" value="1"/>
</dbReference>
<dbReference type="SUPFAM" id="SSF82199">
    <property type="entry name" value="SET domain"/>
    <property type="match status" value="1"/>
</dbReference>
<protein>
    <recommendedName>
        <fullName evidence="3">SET domain-containing protein</fullName>
    </recommendedName>
</protein>
<name>A0ABR0KX04_9PEZI</name>
<dbReference type="Proteomes" id="UP001308179">
    <property type="component" value="Unassembled WGS sequence"/>
</dbReference>
<dbReference type="InterPro" id="IPR050600">
    <property type="entry name" value="SETD3_SETD6_MTase"/>
</dbReference>
<dbReference type="Gene3D" id="3.90.1410.10">
    <property type="entry name" value="set domain protein methyltransferase, domain 1"/>
    <property type="match status" value="1"/>
</dbReference>
<evidence type="ECO:0008006" key="3">
    <source>
        <dbReference type="Google" id="ProtNLM"/>
    </source>
</evidence>
<reference evidence="1 2" key="1">
    <citation type="submission" date="2023-08" db="EMBL/GenBank/DDBJ databases">
        <title>Black Yeasts Isolated from many extreme environments.</title>
        <authorList>
            <person name="Coleine C."/>
            <person name="Stajich J.E."/>
            <person name="Selbmann L."/>
        </authorList>
    </citation>
    <scope>NUCLEOTIDE SEQUENCE [LARGE SCALE GENOMIC DNA]</scope>
    <source>
        <strain evidence="1 2">CCFEE 5386</strain>
    </source>
</reference>
<proteinExistence type="predicted"/>
<dbReference type="PANTHER" id="PTHR13271">
    <property type="entry name" value="UNCHARACTERIZED PUTATIVE METHYLTRANSFERASE"/>
    <property type="match status" value="1"/>
</dbReference>
<dbReference type="InterPro" id="IPR046341">
    <property type="entry name" value="SET_dom_sf"/>
</dbReference>
<evidence type="ECO:0000313" key="2">
    <source>
        <dbReference type="Proteomes" id="UP001308179"/>
    </source>
</evidence>
<organism evidence="1 2">
    <name type="scientific">Rachicladosporium monterosium</name>
    <dbReference type="NCBI Taxonomy" id="1507873"/>
    <lineage>
        <taxon>Eukaryota</taxon>
        <taxon>Fungi</taxon>
        <taxon>Dikarya</taxon>
        <taxon>Ascomycota</taxon>
        <taxon>Pezizomycotina</taxon>
        <taxon>Dothideomycetes</taxon>
        <taxon>Dothideomycetidae</taxon>
        <taxon>Cladosporiales</taxon>
        <taxon>Cladosporiaceae</taxon>
        <taxon>Rachicladosporium</taxon>
    </lineage>
</organism>